<dbReference type="Proteomes" id="UP000297777">
    <property type="component" value="Unassembled WGS sequence"/>
</dbReference>
<keyword evidence="3" id="KW-1185">Reference proteome</keyword>
<feature type="compositionally biased region" description="Basic and acidic residues" evidence="1">
    <location>
        <begin position="323"/>
        <end position="342"/>
    </location>
</feature>
<name>A0A4Z1F6G3_9HELO</name>
<dbReference type="InterPro" id="IPR013078">
    <property type="entry name" value="His_Pase_superF_clade-1"/>
</dbReference>
<evidence type="ECO:0000313" key="3">
    <source>
        <dbReference type="Proteomes" id="UP000297777"/>
    </source>
</evidence>
<dbReference type="Pfam" id="PF00300">
    <property type="entry name" value="His_Phos_1"/>
    <property type="match status" value="1"/>
</dbReference>
<feature type="region of interest" description="Disordered" evidence="1">
    <location>
        <begin position="218"/>
        <end position="237"/>
    </location>
</feature>
<dbReference type="SMART" id="SM00855">
    <property type="entry name" value="PGAM"/>
    <property type="match status" value="1"/>
</dbReference>
<dbReference type="EMBL" id="PQXH01000006">
    <property type="protein sequence ID" value="TGO19058.1"/>
    <property type="molecule type" value="Genomic_DNA"/>
</dbReference>
<accession>A0A4Z1F6G3</accession>
<evidence type="ECO:0008006" key="4">
    <source>
        <dbReference type="Google" id="ProtNLM"/>
    </source>
</evidence>
<dbReference type="AlphaFoldDB" id="A0A4Z1F6G3"/>
<dbReference type="SUPFAM" id="SSF53254">
    <property type="entry name" value="Phosphoglycerate mutase-like"/>
    <property type="match status" value="1"/>
</dbReference>
<evidence type="ECO:0000256" key="1">
    <source>
        <dbReference type="SAM" id="MobiDB-lite"/>
    </source>
</evidence>
<organism evidence="2 3">
    <name type="scientific">Botrytis tulipae</name>
    <dbReference type="NCBI Taxonomy" id="87230"/>
    <lineage>
        <taxon>Eukaryota</taxon>
        <taxon>Fungi</taxon>
        <taxon>Dikarya</taxon>
        <taxon>Ascomycota</taxon>
        <taxon>Pezizomycotina</taxon>
        <taxon>Leotiomycetes</taxon>
        <taxon>Helotiales</taxon>
        <taxon>Sclerotiniaceae</taxon>
        <taxon>Botrytis</taxon>
    </lineage>
</organism>
<dbReference type="CDD" id="cd07067">
    <property type="entry name" value="HP_PGM_like"/>
    <property type="match status" value="1"/>
</dbReference>
<sequence length="348" mass="39607">MVESPSDRPPSIIVHLIRHAASNHLEGGLDFGLSSKGERQCDELYESMRKHAGYITQIFSSPMKRCLETARKGLLEATNRGTRIQIMPALAGRNGQAPWNLREENQENDISGPWVSEVADPRSKSKDADFVMKWLTGKDLSVQAAQKVLEVVVVSQAQLLNDLLWKLKGGDHGWPNATIVTYILDRNGKWTHCRLQKTVDKQRNSQQDWKKQIVEAANEEQRKREEKTKKEQEESIDVEKAEKEKLAKQKRELLKTQDFMLVVDRETDEIVTFGRFQELLKERYAKELSSRAQPVIKKSKPAIRKGKGNPPVKKAKPVAKKSKPVEGKVEAKTDLEKSEPATKKRKRG</sequence>
<gene>
    <name evidence="2" type="ORF">BTUL_0006g00930</name>
</gene>
<proteinExistence type="predicted"/>
<evidence type="ECO:0000313" key="2">
    <source>
        <dbReference type="EMBL" id="TGO19058.1"/>
    </source>
</evidence>
<comment type="caution">
    <text evidence="2">The sequence shown here is derived from an EMBL/GenBank/DDBJ whole genome shotgun (WGS) entry which is preliminary data.</text>
</comment>
<reference evidence="2 3" key="1">
    <citation type="submission" date="2017-12" db="EMBL/GenBank/DDBJ databases">
        <title>Comparative genomics of Botrytis spp.</title>
        <authorList>
            <person name="Valero-Jimenez C.A."/>
            <person name="Tapia P."/>
            <person name="Veloso J."/>
            <person name="Silva-Moreno E."/>
            <person name="Staats M."/>
            <person name="Valdes J.H."/>
            <person name="Van Kan J.A.L."/>
        </authorList>
    </citation>
    <scope>NUCLEOTIDE SEQUENCE [LARGE SCALE GENOMIC DNA]</scope>
    <source>
        <strain evidence="2 3">Bt9001</strain>
    </source>
</reference>
<dbReference type="Gene3D" id="3.40.50.1240">
    <property type="entry name" value="Phosphoglycerate mutase-like"/>
    <property type="match status" value="1"/>
</dbReference>
<feature type="region of interest" description="Disordered" evidence="1">
    <location>
        <begin position="290"/>
        <end position="348"/>
    </location>
</feature>
<dbReference type="InterPro" id="IPR029033">
    <property type="entry name" value="His_PPase_superfam"/>
</dbReference>
<protein>
    <recommendedName>
        <fullName evidence="4">Phosphoglycerate mutase family protein</fullName>
    </recommendedName>
</protein>
<dbReference type="OrthoDB" id="496981at2759"/>
<feature type="compositionally biased region" description="Basic residues" evidence="1">
    <location>
        <begin position="297"/>
        <end position="322"/>
    </location>
</feature>